<accession>A0ABV1YC72</accession>
<name>A0ABV1YC72_9HYPH</name>
<evidence type="ECO:0000313" key="1">
    <source>
        <dbReference type="EMBL" id="MER8932785.1"/>
    </source>
</evidence>
<dbReference type="InterPro" id="IPR007460">
    <property type="entry name" value="BrnT_toxin"/>
</dbReference>
<keyword evidence="2" id="KW-1185">Reference proteome</keyword>
<dbReference type="InterPro" id="IPR038573">
    <property type="entry name" value="BrnT_sf"/>
</dbReference>
<dbReference type="Gene3D" id="3.10.450.530">
    <property type="entry name" value="Ribonuclease toxin, BrnT, of type II toxin-antitoxin system"/>
    <property type="match status" value="1"/>
</dbReference>
<proteinExistence type="predicted"/>
<evidence type="ECO:0000313" key="2">
    <source>
        <dbReference type="Proteomes" id="UP001464387"/>
    </source>
</evidence>
<protein>
    <submittedName>
        <fullName evidence="1">BrnT family toxin</fullName>
    </submittedName>
</protein>
<gene>
    <name evidence="1" type="ORF">NKI33_07385</name>
</gene>
<dbReference type="Pfam" id="PF04365">
    <property type="entry name" value="BrnT_toxin"/>
    <property type="match status" value="1"/>
</dbReference>
<dbReference type="Proteomes" id="UP001464387">
    <property type="component" value="Unassembled WGS sequence"/>
</dbReference>
<dbReference type="EMBL" id="JAMYPJ010000007">
    <property type="protein sequence ID" value="MER8932785.1"/>
    <property type="molecule type" value="Genomic_DNA"/>
</dbReference>
<reference evidence="1 2" key="1">
    <citation type="journal article" date="2024" name="Proc. Natl. Acad. Sci. U.S.A.">
        <title>The evolutionary genomics of adaptation to stress in wild rhizobium bacteria.</title>
        <authorList>
            <person name="Kehlet-Delgado H."/>
            <person name="Montoya A.P."/>
            <person name="Jensen K.T."/>
            <person name="Wendlandt C.E."/>
            <person name="Dexheimer C."/>
            <person name="Roberts M."/>
            <person name="Torres Martinez L."/>
            <person name="Friesen M.L."/>
            <person name="Griffitts J.S."/>
            <person name="Porter S.S."/>
        </authorList>
    </citation>
    <scope>NUCLEOTIDE SEQUENCE [LARGE SCALE GENOMIC DNA]</scope>
    <source>
        <strain evidence="1 2">M0729</strain>
    </source>
</reference>
<comment type="caution">
    <text evidence="1">The sequence shown here is derived from an EMBL/GenBank/DDBJ whole genome shotgun (WGS) entry which is preliminary data.</text>
</comment>
<dbReference type="RefSeq" id="WP_084555510.1">
    <property type="nucleotide sequence ID" value="NZ_CP100477.1"/>
</dbReference>
<sequence length="95" mass="11250">MQFEWDFEKARRNLAKHGIAFDLAQKVFDDPLHLIVPDRFEDGEQRWHAIGAIGAVVVMLVVHTYPDREDEERIRIVGARKATPHERRRYEQEEP</sequence>
<organism evidence="1 2">
    <name type="scientific">Mesorhizobium opportunistum</name>
    <dbReference type="NCBI Taxonomy" id="593909"/>
    <lineage>
        <taxon>Bacteria</taxon>
        <taxon>Pseudomonadati</taxon>
        <taxon>Pseudomonadota</taxon>
        <taxon>Alphaproteobacteria</taxon>
        <taxon>Hyphomicrobiales</taxon>
        <taxon>Phyllobacteriaceae</taxon>
        <taxon>Mesorhizobium</taxon>
    </lineage>
</organism>